<dbReference type="InterPro" id="IPR006680">
    <property type="entry name" value="Amidohydro-rel"/>
</dbReference>
<evidence type="ECO:0000259" key="2">
    <source>
        <dbReference type="Pfam" id="PF01979"/>
    </source>
</evidence>
<gene>
    <name evidence="3" type="ORF">RM519_05945</name>
</gene>
<name>A0ABU2Y4R2_9FLAO</name>
<proteinExistence type="predicted"/>
<comment type="caution">
    <text evidence="3">The sequence shown here is derived from an EMBL/GenBank/DDBJ whole genome shotgun (WGS) entry which is preliminary data.</text>
</comment>
<reference evidence="3 4" key="1">
    <citation type="submission" date="2023-09" db="EMBL/GenBank/DDBJ databases">
        <authorList>
            <person name="Rey-Velasco X."/>
        </authorList>
    </citation>
    <scope>NUCLEOTIDE SEQUENCE [LARGE SCALE GENOMIC DNA]</scope>
    <source>
        <strain evidence="3 4">P050</strain>
    </source>
</reference>
<evidence type="ECO:0000256" key="1">
    <source>
        <dbReference type="SAM" id="SignalP"/>
    </source>
</evidence>
<dbReference type="SUPFAM" id="SSF51338">
    <property type="entry name" value="Composite domain of metallo-dependent hydrolases"/>
    <property type="match status" value="1"/>
</dbReference>
<keyword evidence="1" id="KW-0732">Signal</keyword>
<dbReference type="CDD" id="cd01299">
    <property type="entry name" value="Met_dep_hydrolase_A"/>
    <property type="match status" value="1"/>
</dbReference>
<dbReference type="PANTHER" id="PTHR43135:SF3">
    <property type="entry name" value="ALPHA-D-RIBOSE 1-METHYLPHOSPHONATE 5-TRIPHOSPHATE DIPHOSPHATASE"/>
    <property type="match status" value="1"/>
</dbReference>
<dbReference type="Proteomes" id="UP001252186">
    <property type="component" value="Unassembled WGS sequence"/>
</dbReference>
<dbReference type="RefSeq" id="WP_311592715.1">
    <property type="nucleotide sequence ID" value="NZ_JAVRHV010000002.1"/>
</dbReference>
<evidence type="ECO:0000313" key="3">
    <source>
        <dbReference type="EMBL" id="MDT0552780.1"/>
    </source>
</evidence>
<dbReference type="Gene3D" id="2.30.40.10">
    <property type="entry name" value="Urease, subunit C, domain 1"/>
    <property type="match status" value="1"/>
</dbReference>
<dbReference type="EMBL" id="JAVRHV010000002">
    <property type="protein sequence ID" value="MDT0552780.1"/>
    <property type="molecule type" value="Genomic_DNA"/>
</dbReference>
<sequence>MKTTFKKLFTFALAMSVVALFAQEKKSSHILITNVKVWDGTSENLIDADVLIKDNLISEVKKGIKAPKDIITIDGKGGTLMPGLIEGHGHLQMNGTSISDIENNRNWEELAVRSVVNAENALMSGFTSWRDAGGMGAGLKKTIDAGLVNGPRIYPSGGFIGPTGSHADFRNLTTPNETFNGPQSSGGRLGMSITADGISDIKAAVRQNFMQGASQVKIMSSGGVVSQFDPWQLDAYSAEEIRAAVETAEAYGSYVLSHAYSKKSIIRCLENGVKTIEHCFMFDGDVAALMEEKGAYMTTNMQAFSPALSQVSAISASKSSARKAESAQLAFENYVENVKKHRPKLGFQGDCVGMPEACNKQNDHQIYLGANFFGNHYYLKALTSVNGEILKLSGEVMDPYPDGKLGVIETGAYADLLIVDGNPLTNIELIGGNEKWFDAPVRDGIKGMKLIMKDGKIYKNTL</sequence>
<dbReference type="SUPFAM" id="SSF51556">
    <property type="entry name" value="Metallo-dependent hydrolases"/>
    <property type="match status" value="1"/>
</dbReference>
<dbReference type="InterPro" id="IPR011059">
    <property type="entry name" value="Metal-dep_hydrolase_composite"/>
</dbReference>
<organism evidence="3 4">
    <name type="scientific">Urechidicola vernalis</name>
    <dbReference type="NCBI Taxonomy" id="3075600"/>
    <lineage>
        <taxon>Bacteria</taxon>
        <taxon>Pseudomonadati</taxon>
        <taxon>Bacteroidota</taxon>
        <taxon>Flavobacteriia</taxon>
        <taxon>Flavobacteriales</taxon>
        <taxon>Flavobacteriaceae</taxon>
        <taxon>Urechidicola</taxon>
    </lineage>
</organism>
<accession>A0ABU2Y4R2</accession>
<evidence type="ECO:0000313" key="4">
    <source>
        <dbReference type="Proteomes" id="UP001252186"/>
    </source>
</evidence>
<feature type="signal peptide" evidence="1">
    <location>
        <begin position="1"/>
        <end position="22"/>
    </location>
</feature>
<protein>
    <submittedName>
        <fullName evidence="3">Amidohydrolase family protein</fullName>
    </submittedName>
</protein>
<dbReference type="InterPro" id="IPR032466">
    <property type="entry name" value="Metal_Hydrolase"/>
</dbReference>
<keyword evidence="4" id="KW-1185">Reference proteome</keyword>
<dbReference type="InterPro" id="IPR057744">
    <property type="entry name" value="OTAase-like"/>
</dbReference>
<feature type="chain" id="PRO_5045882431" evidence="1">
    <location>
        <begin position="23"/>
        <end position="462"/>
    </location>
</feature>
<dbReference type="PANTHER" id="PTHR43135">
    <property type="entry name" value="ALPHA-D-RIBOSE 1-METHYLPHOSPHONATE 5-TRIPHOSPHATE DIPHOSPHATASE"/>
    <property type="match status" value="1"/>
</dbReference>
<feature type="domain" description="Amidohydrolase-related" evidence="2">
    <location>
        <begin position="79"/>
        <end position="301"/>
    </location>
</feature>
<dbReference type="Gene3D" id="3.20.20.140">
    <property type="entry name" value="Metal-dependent hydrolases"/>
    <property type="match status" value="1"/>
</dbReference>
<dbReference type="InterPro" id="IPR051781">
    <property type="entry name" value="Metallo-dep_Hydrolase"/>
</dbReference>
<dbReference type="Pfam" id="PF01979">
    <property type="entry name" value="Amidohydro_1"/>
    <property type="match status" value="1"/>
</dbReference>